<accession>A0AA97PR57</accession>
<organism evidence="1">
    <name type="scientific">Pyricularia oryzae (strain Y34)</name>
    <name type="common">Rice blast fungus</name>
    <name type="synonym">Magnaporthe oryzae</name>
    <dbReference type="NCBI Taxonomy" id="1143189"/>
    <lineage>
        <taxon>Eukaryota</taxon>
        <taxon>Fungi</taxon>
        <taxon>Dikarya</taxon>
        <taxon>Ascomycota</taxon>
        <taxon>Pezizomycotina</taxon>
        <taxon>Sordariomycetes</taxon>
        <taxon>Sordariomycetidae</taxon>
        <taxon>Magnaporthales</taxon>
        <taxon>Pyriculariaceae</taxon>
        <taxon>Pyricularia</taxon>
    </lineage>
</organism>
<proteinExistence type="predicted"/>
<dbReference type="EMBL" id="JH793916">
    <property type="protein sequence ID" value="ELQ43894.1"/>
    <property type="molecule type" value="Genomic_DNA"/>
</dbReference>
<name>A0AA97PR57_PYRO3</name>
<dbReference type="Proteomes" id="UP000011086">
    <property type="component" value="Unassembled WGS sequence"/>
</dbReference>
<reference evidence="1" key="1">
    <citation type="journal article" date="2012" name="PLoS Genet.">
        <title>Comparative analysis of the genomes of two field isolates of the rice blast fungus Magnaporthe oryzae.</title>
        <authorList>
            <person name="Xue M."/>
            <person name="Yang J."/>
            <person name="Li Z."/>
            <person name="Hu S."/>
            <person name="Yao N."/>
            <person name="Dean R.A."/>
            <person name="Zhao W."/>
            <person name="Shen M."/>
            <person name="Zhang H."/>
            <person name="Li C."/>
            <person name="Liu L."/>
            <person name="Cao L."/>
            <person name="Xu X."/>
            <person name="Xing Y."/>
            <person name="Hsiang T."/>
            <person name="Zhang Z."/>
            <person name="Xu J.R."/>
            <person name="Peng Y.L."/>
        </authorList>
    </citation>
    <scope>NUCLEOTIDE SEQUENCE</scope>
    <source>
        <strain evidence="1">Y34</strain>
    </source>
</reference>
<sequence length="103" mass="11640">MAKSDKSGDGKIDKIGFNVSAGVVGNNLGRRMLLRKRRKGETERLQSSARRAYCRGRDATLGFGPLQTVLEWEWVELLLMDRVHGMRKNALILESLPTRAPTW</sequence>
<gene>
    <name evidence="1" type="ORF">OOU_Y34scaffold00126g97</name>
</gene>
<protein>
    <submittedName>
        <fullName evidence="1">Uncharacterized protein</fullName>
    </submittedName>
</protein>
<dbReference type="AlphaFoldDB" id="A0AA97PR57"/>
<evidence type="ECO:0000313" key="1">
    <source>
        <dbReference type="EMBL" id="ELQ43894.1"/>
    </source>
</evidence>